<dbReference type="Pfam" id="PF13839">
    <property type="entry name" value="PC-Esterase"/>
    <property type="match status" value="1"/>
</dbReference>
<dbReference type="InterPro" id="IPR026057">
    <property type="entry name" value="TBL_C"/>
</dbReference>
<dbReference type="Gene3D" id="1.10.510.10">
    <property type="entry name" value="Transferase(Phosphotransferase) domain 1"/>
    <property type="match status" value="1"/>
</dbReference>
<dbReference type="EMBL" id="CM007383">
    <property type="protein sequence ID" value="ONK76644.1"/>
    <property type="molecule type" value="Genomic_DNA"/>
</dbReference>
<comment type="similarity">
    <text evidence="1">Belongs to the PC-esterase family. TBL subfamily.</text>
</comment>
<name>A0A5P1FF16_ASPOF</name>
<evidence type="ECO:0000256" key="2">
    <source>
        <dbReference type="SAM" id="MobiDB-lite"/>
    </source>
</evidence>
<organism evidence="5 6">
    <name type="scientific">Asparagus officinalis</name>
    <name type="common">Garden asparagus</name>
    <dbReference type="NCBI Taxonomy" id="4686"/>
    <lineage>
        <taxon>Eukaryota</taxon>
        <taxon>Viridiplantae</taxon>
        <taxon>Streptophyta</taxon>
        <taxon>Embryophyta</taxon>
        <taxon>Tracheophyta</taxon>
        <taxon>Spermatophyta</taxon>
        <taxon>Magnoliopsida</taxon>
        <taxon>Liliopsida</taxon>
        <taxon>Asparagales</taxon>
        <taxon>Asparagaceae</taxon>
        <taxon>Asparagoideae</taxon>
        <taxon>Asparagus</taxon>
    </lineage>
</organism>
<dbReference type="AlphaFoldDB" id="A0A5P1FF16"/>
<sequence>MALKSGRGGKRGRGGGGGERAGAKERKVETTARKPSSSVRRGRGFVVDQIEEPMLVYVDMSGIVSNTLRPPIPETCDPEWRSLMEQCWAAEPAERPNFSDIANRSNEEPVVDKGEGGENGGLLLKEKSGRVGDGRIVSAELHKEATEAYVAYAMSVLLGRALSDVRDVSWFQRPNIMLWENNTIVGCIDCKLENVPEIGSAIPYQKAMELAFQHIIASEHKPLVVYRTHTPNHFENGTWNTGGYCNMTLPFIEGEVEGYDQDQLVKVVEGYLQRAV</sequence>
<feature type="domain" description="Trichome birefringence-like C-terminal" evidence="4">
    <location>
        <begin position="168"/>
        <end position="270"/>
    </location>
</feature>
<evidence type="ECO:0000259" key="3">
    <source>
        <dbReference type="Pfam" id="PF07714"/>
    </source>
</evidence>
<feature type="region of interest" description="Disordered" evidence="2">
    <location>
        <begin position="1"/>
        <end position="41"/>
    </location>
</feature>
<gene>
    <name evidence="5" type="ORF">A4U43_C03F30480</name>
</gene>
<dbReference type="InterPro" id="IPR001245">
    <property type="entry name" value="Ser-Thr/Tyr_kinase_cat_dom"/>
</dbReference>
<dbReference type="Pfam" id="PF07714">
    <property type="entry name" value="PK_Tyr_Ser-Thr"/>
    <property type="match status" value="1"/>
</dbReference>
<dbReference type="GO" id="GO:0004672">
    <property type="term" value="F:protein kinase activity"/>
    <property type="evidence" value="ECO:0007669"/>
    <property type="project" value="InterPro"/>
</dbReference>
<evidence type="ECO:0000259" key="4">
    <source>
        <dbReference type="Pfam" id="PF13839"/>
    </source>
</evidence>
<feature type="domain" description="Serine-threonine/tyrosine-protein kinase catalytic" evidence="3">
    <location>
        <begin position="61"/>
        <end position="103"/>
    </location>
</feature>
<dbReference type="Proteomes" id="UP000243459">
    <property type="component" value="Chromosome 3"/>
</dbReference>
<accession>A0A5P1FF16</accession>
<dbReference type="InterPro" id="IPR011009">
    <property type="entry name" value="Kinase-like_dom_sf"/>
</dbReference>
<feature type="compositionally biased region" description="Basic and acidic residues" evidence="2">
    <location>
        <begin position="21"/>
        <end position="32"/>
    </location>
</feature>
<keyword evidence="6" id="KW-1185">Reference proteome</keyword>
<proteinExistence type="inferred from homology"/>
<evidence type="ECO:0000313" key="6">
    <source>
        <dbReference type="Proteomes" id="UP000243459"/>
    </source>
</evidence>
<dbReference type="Gramene" id="ONK76644">
    <property type="protein sequence ID" value="ONK76644"/>
    <property type="gene ID" value="A4U43_C03F30480"/>
</dbReference>
<evidence type="ECO:0000313" key="5">
    <source>
        <dbReference type="EMBL" id="ONK76644.1"/>
    </source>
</evidence>
<dbReference type="SUPFAM" id="SSF56112">
    <property type="entry name" value="Protein kinase-like (PK-like)"/>
    <property type="match status" value="1"/>
</dbReference>
<evidence type="ECO:0000256" key="1">
    <source>
        <dbReference type="ARBA" id="ARBA00007727"/>
    </source>
</evidence>
<reference evidence="6" key="1">
    <citation type="journal article" date="2017" name="Nat. Commun.">
        <title>The asparagus genome sheds light on the origin and evolution of a young Y chromosome.</title>
        <authorList>
            <person name="Harkess A."/>
            <person name="Zhou J."/>
            <person name="Xu C."/>
            <person name="Bowers J.E."/>
            <person name="Van der Hulst R."/>
            <person name="Ayyampalayam S."/>
            <person name="Mercati F."/>
            <person name="Riccardi P."/>
            <person name="McKain M.R."/>
            <person name="Kakrana A."/>
            <person name="Tang H."/>
            <person name="Ray J."/>
            <person name="Groenendijk J."/>
            <person name="Arikit S."/>
            <person name="Mathioni S.M."/>
            <person name="Nakano M."/>
            <person name="Shan H."/>
            <person name="Telgmann-Rauber A."/>
            <person name="Kanno A."/>
            <person name="Yue Z."/>
            <person name="Chen H."/>
            <person name="Li W."/>
            <person name="Chen Y."/>
            <person name="Xu X."/>
            <person name="Zhang Y."/>
            <person name="Luo S."/>
            <person name="Chen H."/>
            <person name="Gao J."/>
            <person name="Mao Z."/>
            <person name="Pires J.C."/>
            <person name="Luo M."/>
            <person name="Kudrna D."/>
            <person name="Wing R.A."/>
            <person name="Meyers B.C."/>
            <person name="Yi K."/>
            <person name="Kong H."/>
            <person name="Lavrijsen P."/>
            <person name="Sunseri F."/>
            <person name="Falavigna A."/>
            <person name="Ye Y."/>
            <person name="Leebens-Mack J.H."/>
            <person name="Chen G."/>
        </authorList>
    </citation>
    <scope>NUCLEOTIDE SEQUENCE [LARGE SCALE GENOMIC DNA]</scope>
    <source>
        <strain evidence="6">cv. DH0086</strain>
    </source>
</reference>
<protein>
    <submittedName>
        <fullName evidence="5">Uncharacterized protein</fullName>
    </submittedName>
</protein>